<keyword evidence="3" id="KW-1185">Reference proteome</keyword>
<proteinExistence type="predicted"/>
<name>A0AAE0YRV5_9GAST</name>
<evidence type="ECO:0000313" key="2">
    <source>
        <dbReference type="EMBL" id="KAK3755779.1"/>
    </source>
</evidence>
<organism evidence="2 3">
    <name type="scientific">Elysia crispata</name>
    <name type="common">lettuce slug</name>
    <dbReference type="NCBI Taxonomy" id="231223"/>
    <lineage>
        <taxon>Eukaryota</taxon>
        <taxon>Metazoa</taxon>
        <taxon>Spiralia</taxon>
        <taxon>Lophotrochozoa</taxon>
        <taxon>Mollusca</taxon>
        <taxon>Gastropoda</taxon>
        <taxon>Heterobranchia</taxon>
        <taxon>Euthyneura</taxon>
        <taxon>Panpulmonata</taxon>
        <taxon>Sacoglossa</taxon>
        <taxon>Placobranchoidea</taxon>
        <taxon>Plakobranchidae</taxon>
        <taxon>Elysia</taxon>
    </lineage>
</organism>
<reference evidence="2" key="1">
    <citation type="journal article" date="2023" name="G3 (Bethesda)">
        <title>A reference genome for the long-term kleptoplast-retaining sea slug Elysia crispata morphotype clarki.</title>
        <authorList>
            <person name="Eastman K.E."/>
            <person name="Pendleton A.L."/>
            <person name="Shaikh M.A."/>
            <person name="Suttiyut T."/>
            <person name="Ogas R."/>
            <person name="Tomko P."/>
            <person name="Gavelis G."/>
            <person name="Widhalm J.R."/>
            <person name="Wisecaver J.H."/>
        </authorList>
    </citation>
    <scope>NUCLEOTIDE SEQUENCE</scope>
    <source>
        <strain evidence="2">ECLA1</strain>
    </source>
</reference>
<gene>
    <name evidence="2" type="ORF">RRG08_033956</name>
</gene>
<accession>A0AAE0YRV5</accession>
<feature type="region of interest" description="Disordered" evidence="1">
    <location>
        <begin position="1"/>
        <end position="25"/>
    </location>
</feature>
<dbReference type="AlphaFoldDB" id="A0AAE0YRV5"/>
<protein>
    <submittedName>
        <fullName evidence="2">Uncharacterized protein</fullName>
    </submittedName>
</protein>
<evidence type="ECO:0000313" key="3">
    <source>
        <dbReference type="Proteomes" id="UP001283361"/>
    </source>
</evidence>
<comment type="caution">
    <text evidence="2">The sequence shown here is derived from an EMBL/GenBank/DDBJ whole genome shotgun (WGS) entry which is preliminary data.</text>
</comment>
<evidence type="ECO:0000256" key="1">
    <source>
        <dbReference type="SAM" id="MobiDB-lite"/>
    </source>
</evidence>
<dbReference type="EMBL" id="JAWDGP010005588">
    <property type="protein sequence ID" value="KAK3755779.1"/>
    <property type="molecule type" value="Genomic_DNA"/>
</dbReference>
<feature type="compositionally biased region" description="Basic and acidic residues" evidence="1">
    <location>
        <begin position="9"/>
        <end position="19"/>
    </location>
</feature>
<sequence>MSLPSKIPHGLDKPYHHVGEAGQETANKSYELSNRSEDAQTRIKISASCEVQNIPIVDFVEGPYDTWTPQMFRLAVRPHASSRAVLGGQRLRRETVRHWDPTDVRLAVRPHASSRAVLGGQRLRRETVRHWDSTDVQTSS</sequence>
<dbReference type="Proteomes" id="UP001283361">
    <property type="component" value="Unassembled WGS sequence"/>
</dbReference>